<feature type="signal peptide" evidence="19">
    <location>
        <begin position="1"/>
        <end position="21"/>
    </location>
</feature>
<dbReference type="EC" id="2.4.1.221" evidence="4"/>
<keyword evidence="8" id="KW-0256">Endoplasmic reticulum</keyword>
<evidence type="ECO:0000256" key="2">
    <source>
        <dbReference type="ARBA" id="ARBA00004555"/>
    </source>
</evidence>
<evidence type="ECO:0000256" key="5">
    <source>
        <dbReference type="ARBA" id="ARBA00022676"/>
    </source>
</evidence>
<dbReference type="PANTHER" id="PTHR13398">
    <property type="entry name" value="GDP-FUCOSE PROTEIN O-FUCOSYLTRANSFERASE 2"/>
    <property type="match status" value="1"/>
</dbReference>
<organism evidence="20 21">
    <name type="scientific">Stegodyphus mimosarum</name>
    <name type="common">African social velvet spider</name>
    <dbReference type="NCBI Taxonomy" id="407821"/>
    <lineage>
        <taxon>Eukaryota</taxon>
        <taxon>Metazoa</taxon>
        <taxon>Ecdysozoa</taxon>
        <taxon>Arthropoda</taxon>
        <taxon>Chelicerata</taxon>
        <taxon>Arachnida</taxon>
        <taxon>Araneae</taxon>
        <taxon>Araneomorphae</taxon>
        <taxon>Entelegynae</taxon>
        <taxon>Eresoidea</taxon>
        <taxon>Eresidae</taxon>
        <taxon>Stegodyphus</taxon>
    </lineage>
</organism>
<keyword evidence="9" id="KW-0333">Golgi apparatus</keyword>
<proteinExistence type="inferred from homology"/>
<evidence type="ECO:0000256" key="11">
    <source>
        <dbReference type="ARBA" id="ARBA00023180"/>
    </source>
</evidence>
<dbReference type="GO" id="GO:0046922">
    <property type="term" value="F:peptide-O-fucosyltransferase activity"/>
    <property type="evidence" value="ECO:0007669"/>
    <property type="project" value="UniProtKB-EC"/>
</dbReference>
<evidence type="ECO:0000256" key="18">
    <source>
        <dbReference type="ARBA" id="ARBA00048647"/>
    </source>
</evidence>
<sequence length="428" mass="50099">MIFHFLIFISSLLLLAKYGFCDSDSCYVEGSSIECDSSHSKPVITKHRNKRYLLYEVNPGEGFNLRRDVYMRMAVLVKRLNEEDLLNTWVLVLPPWGPLYHWKTKDIGFQEQIKWSNFFDIPSLAKYVLVMELDDFLDDHGFKIDVIYYLQHYAEGWTDDRWEERADIRDCIESHPYQKTKNGKIHGWFWGYPDIFSDDFYCLSIQGYSSTLKRFLQTSVASAIMVDRAEVILHDSFGDAEYWRVRRSIGFSKKLIAIGDDFRHKYLNSTDEKDKTVKNYDKQISNFERKAVGGPYIGVHLRRRDFAYARPKEVPSIEHAAKQLLKIMKKNNLQTVFVATDALDSEFKELQVYIPSAIRFVPSKKVHKEILDGGVAIIDQWICAHSRFFIGTFESTFSFRIQEEREILGFPVETTFNRFCGDNQTTCQ</sequence>
<dbReference type="GO" id="GO:0006004">
    <property type="term" value="P:fucose metabolic process"/>
    <property type="evidence" value="ECO:0007669"/>
    <property type="project" value="UniProtKB-KW"/>
</dbReference>
<dbReference type="InterPro" id="IPR019378">
    <property type="entry name" value="GDP-Fuc_O-FucTrfase"/>
</dbReference>
<evidence type="ECO:0000256" key="9">
    <source>
        <dbReference type="ARBA" id="ARBA00023034"/>
    </source>
</evidence>
<keyword evidence="6 20" id="KW-0808">Transferase</keyword>
<evidence type="ECO:0000256" key="8">
    <source>
        <dbReference type="ARBA" id="ARBA00022824"/>
    </source>
</evidence>
<keyword evidence="7 19" id="KW-0732">Signal</keyword>
<evidence type="ECO:0000256" key="15">
    <source>
        <dbReference type="ARBA" id="ARBA00026232"/>
    </source>
</evidence>
<dbReference type="Proteomes" id="UP000054359">
    <property type="component" value="Unassembled WGS sequence"/>
</dbReference>
<evidence type="ECO:0000256" key="7">
    <source>
        <dbReference type="ARBA" id="ARBA00022729"/>
    </source>
</evidence>
<evidence type="ECO:0000313" key="21">
    <source>
        <dbReference type="Proteomes" id="UP000054359"/>
    </source>
</evidence>
<dbReference type="STRING" id="407821.A0A087T4T4"/>
<dbReference type="AlphaFoldDB" id="A0A087T4T4"/>
<dbReference type="Pfam" id="PF10250">
    <property type="entry name" value="O-FucT"/>
    <property type="match status" value="1"/>
</dbReference>
<dbReference type="OMA" id="RNAVWPI"/>
<keyword evidence="13" id="KW-0119">Carbohydrate metabolism</keyword>
<keyword evidence="10" id="KW-1015">Disulfide bond</keyword>
<feature type="non-terminal residue" evidence="20">
    <location>
        <position position="428"/>
    </location>
</feature>
<evidence type="ECO:0000256" key="4">
    <source>
        <dbReference type="ARBA" id="ARBA00012196"/>
    </source>
</evidence>
<evidence type="ECO:0000256" key="6">
    <source>
        <dbReference type="ARBA" id="ARBA00022679"/>
    </source>
</evidence>
<feature type="chain" id="PRO_5001829321" description="GDP-fucose protein O-fucosyltransferase 2" evidence="19">
    <location>
        <begin position="22"/>
        <end position="428"/>
    </location>
</feature>
<comment type="subcellular location">
    <subcellularLocation>
        <location evidence="1">Endoplasmic reticulum</location>
    </subcellularLocation>
    <subcellularLocation>
        <location evidence="2">Golgi apparatus</location>
    </subcellularLocation>
</comment>
<keyword evidence="12" id="KW-0294">Fucose metabolism</keyword>
<gene>
    <name evidence="20" type="ORF">X975_16286</name>
</gene>
<protein>
    <recommendedName>
        <fullName evidence="15">GDP-fucose protein O-fucosyltransferase 2</fullName>
        <ecNumber evidence="4">2.4.1.221</ecNumber>
    </recommendedName>
    <alternativeName>
        <fullName evidence="16">Peptide-O-fucosyltransferase 2</fullName>
    </alternativeName>
</protein>
<evidence type="ECO:0000256" key="12">
    <source>
        <dbReference type="ARBA" id="ARBA00023253"/>
    </source>
</evidence>
<evidence type="ECO:0000256" key="19">
    <source>
        <dbReference type="SAM" id="SignalP"/>
    </source>
</evidence>
<evidence type="ECO:0000256" key="1">
    <source>
        <dbReference type="ARBA" id="ARBA00004240"/>
    </source>
</evidence>
<evidence type="ECO:0000256" key="10">
    <source>
        <dbReference type="ARBA" id="ARBA00023157"/>
    </source>
</evidence>
<comment type="similarity">
    <text evidence="14">Belongs to the glycosyltransferase 68 family.</text>
</comment>
<dbReference type="Gene3D" id="3.40.50.11340">
    <property type="match status" value="1"/>
</dbReference>
<keyword evidence="21" id="KW-1185">Reference proteome</keyword>
<accession>A0A087T4T4</accession>
<dbReference type="CDD" id="cd11298">
    <property type="entry name" value="O-FucT-2"/>
    <property type="match status" value="1"/>
</dbReference>
<dbReference type="PANTHER" id="PTHR13398:SF0">
    <property type="entry name" value="GDP-FUCOSE PROTEIN O-FUCOSYLTRANSFERASE 2"/>
    <property type="match status" value="1"/>
</dbReference>
<dbReference type="OrthoDB" id="422368at2759"/>
<dbReference type="Gene3D" id="3.40.50.11350">
    <property type="match status" value="1"/>
</dbReference>
<evidence type="ECO:0000256" key="16">
    <source>
        <dbReference type="ARBA" id="ARBA00033083"/>
    </source>
</evidence>
<evidence type="ECO:0000256" key="3">
    <source>
        <dbReference type="ARBA" id="ARBA00004922"/>
    </source>
</evidence>
<comment type="catalytic activity">
    <reaction evidence="17">
        <text>L-threonyl-[protein] + GDP-beta-L-fucose = 3-O-(alpha-L-fucosyl)-L-threonyl-[protein] + GDP + H(+)</text>
        <dbReference type="Rhea" id="RHEA:70491"/>
        <dbReference type="Rhea" id="RHEA-COMP:11060"/>
        <dbReference type="Rhea" id="RHEA-COMP:17915"/>
        <dbReference type="ChEBI" id="CHEBI:15378"/>
        <dbReference type="ChEBI" id="CHEBI:30013"/>
        <dbReference type="ChEBI" id="CHEBI:57273"/>
        <dbReference type="ChEBI" id="CHEBI:58189"/>
        <dbReference type="ChEBI" id="CHEBI:189631"/>
        <dbReference type="EC" id="2.4.1.221"/>
    </reaction>
    <physiologicalReaction direction="left-to-right" evidence="17">
        <dbReference type="Rhea" id="RHEA:70492"/>
    </physiologicalReaction>
</comment>
<comment type="pathway">
    <text evidence="3">Protein modification; protein glycosylation.</text>
</comment>
<keyword evidence="11" id="KW-0325">Glycoprotein</keyword>
<evidence type="ECO:0000256" key="17">
    <source>
        <dbReference type="ARBA" id="ARBA00047273"/>
    </source>
</evidence>
<dbReference type="GO" id="GO:0005783">
    <property type="term" value="C:endoplasmic reticulum"/>
    <property type="evidence" value="ECO:0007669"/>
    <property type="project" value="UniProtKB-SubCell"/>
</dbReference>
<dbReference type="EMBL" id="KK113396">
    <property type="protein sequence ID" value="KFM60123.1"/>
    <property type="molecule type" value="Genomic_DNA"/>
</dbReference>
<evidence type="ECO:0000256" key="14">
    <source>
        <dbReference type="ARBA" id="ARBA00025803"/>
    </source>
</evidence>
<name>A0A087T4T4_STEMI</name>
<dbReference type="FunFam" id="3.40.50.11350:FF:000002">
    <property type="entry name" value="GDP-fucose protein O-fucosyltransferase 2"/>
    <property type="match status" value="1"/>
</dbReference>
<evidence type="ECO:0000256" key="13">
    <source>
        <dbReference type="ARBA" id="ARBA00023277"/>
    </source>
</evidence>
<dbReference type="InterPro" id="IPR045130">
    <property type="entry name" value="OFUT2-like"/>
</dbReference>
<dbReference type="GO" id="GO:0005794">
    <property type="term" value="C:Golgi apparatus"/>
    <property type="evidence" value="ECO:0007669"/>
    <property type="project" value="UniProtKB-SubCell"/>
</dbReference>
<evidence type="ECO:0000313" key="20">
    <source>
        <dbReference type="EMBL" id="KFM60123.1"/>
    </source>
</evidence>
<reference evidence="20 21" key="1">
    <citation type="submission" date="2013-11" db="EMBL/GenBank/DDBJ databases">
        <title>Genome sequencing of Stegodyphus mimosarum.</title>
        <authorList>
            <person name="Bechsgaard J."/>
        </authorList>
    </citation>
    <scope>NUCLEOTIDE SEQUENCE [LARGE SCALE GENOMIC DNA]</scope>
</reference>
<comment type="catalytic activity">
    <reaction evidence="18">
        <text>L-seryl-[protein] + GDP-beta-L-fucose = 3-O-(alpha-L-fucosyl)-L-seryl-[protein] + GDP + H(+)</text>
        <dbReference type="Rhea" id="RHEA:63644"/>
        <dbReference type="Rhea" id="RHEA-COMP:9863"/>
        <dbReference type="Rhea" id="RHEA-COMP:17914"/>
        <dbReference type="ChEBI" id="CHEBI:15378"/>
        <dbReference type="ChEBI" id="CHEBI:29999"/>
        <dbReference type="ChEBI" id="CHEBI:57273"/>
        <dbReference type="ChEBI" id="CHEBI:58189"/>
        <dbReference type="ChEBI" id="CHEBI:189632"/>
        <dbReference type="EC" id="2.4.1.221"/>
    </reaction>
    <physiologicalReaction direction="left-to-right" evidence="18">
        <dbReference type="Rhea" id="RHEA:63645"/>
    </physiologicalReaction>
</comment>
<keyword evidence="5 20" id="KW-0328">Glycosyltransferase</keyword>